<organism evidence="1">
    <name type="scientific">Caudovirales sp. ctikv1</name>
    <dbReference type="NCBI Taxonomy" id="2826781"/>
    <lineage>
        <taxon>Viruses</taxon>
        <taxon>Duplodnaviria</taxon>
        <taxon>Heunggongvirae</taxon>
        <taxon>Uroviricota</taxon>
        <taxon>Caudoviricetes</taxon>
    </lineage>
</organism>
<reference evidence="1" key="1">
    <citation type="journal article" date="2021" name="Proc. Natl. Acad. Sci. U.S.A.">
        <title>A Catalog of Tens of Thousands of Viruses from Human Metagenomes Reveals Hidden Associations with Chronic Diseases.</title>
        <authorList>
            <person name="Tisza M.J."/>
            <person name="Buck C.B."/>
        </authorList>
    </citation>
    <scope>NUCLEOTIDE SEQUENCE</scope>
    <source>
        <strain evidence="1">Ctikv1</strain>
    </source>
</reference>
<accession>A0A8S5N229</accession>
<name>A0A8S5N229_9CAUD</name>
<evidence type="ECO:0000313" key="1">
    <source>
        <dbReference type="EMBL" id="DAD88717.1"/>
    </source>
</evidence>
<protein>
    <submittedName>
        <fullName evidence="1">TFIIB zinc-binding</fullName>
    </submittedName>
</protein>
<dbReference type="EMBL" id="BK015046">
    <property type="protein sequence ID" value="DAD88717.1"/>
    <property type="molecule type" value="Genomic_DNA"/>
</dbReference>
<proteinExistence type="predicted"/>
<sequence>MDSWYNQLTNMECPICGKPIHCAIVCHKEKKRVCDTCCSECQYLMRYQGEWHCEFNK</sequence>